<organism evidence="3 4">
    <name type="scientific">Tothia fuscella</name>
    <dbReference type="NCBI Taxonomy" id="1048955"/>
    <lineage>
        <taxon>Eukaryota</taxon>
        <taxon>Fungi</taxon>
        <taxon>Dikarya</taxon>
        <taxon>Ascomycota</taxon>
        <taxon>Pezizomycotina</taxon>
        <taxon>Dothideomycetes</taxon>
        <taxon>Pleosporomycetidae</taxon>
        <taxon>Venturiales</taxon>
        <taxon>Cylindrosympodiaceae</taxon>
        <taxon>Tothia</taxon>
    </lineage>
</organism>
<feature type="signal peptide" evidence="1">
    <location>
        <begin position="1"/>
        <end position="18"/>
    </location>
</feature>
<dbReference type="InterPro" id="IPR041891">
    <property type="entry name" value="Alpha_CA_prokaryot-like"/>
</dbReference>
<reference evidence="3" key="1">
    <citation type="journal article" date="2020" name="Stud. Mycol.">
        <title>101 Dothideomycetes genomes: a test case for predicting lifestyles and emergence of pathogens.</title>
        <authorList>
            <person name="Haridas S."/>
            <person name="Albert R."/>
            <person name="Binder M."/>
            <person name="Bloem J."/>
            <person name="Labutti K."/>
            <person name="Salamov A."/>
            <person name="Andreopoulos B."/>
            <person name="Baker S."/>
            <person name="Barry K."/>
            <person name="Bills G."/>
            <person name="Bluhm B."/>
            <person name="Cannon C."/>
            <person name="Castanera R."/>
            <person name="Culley D."/>
            <person name="Daum C."/>
            <person name="Ezra D."/>
            <person name="Gonzalez J."/>
            <person name="Henrissat B."/>
            <person name="Kuo A."/>
            <person name="Liang C."/>
            <person name="Lipzen A."/>
            <person name="Lutzoni F."/>
            <person name="Magnuson J."/>
            <person name="Mondo S."/>
            <person name="Nolan M."/>
            <person name="Ohm R."/>
            <person name="Pangilinan J."/>
            <person name="Park H.-J."/>
            <person name="Ramirez L."/>
            <person name="Alfaro M."/>
            <person name="Sun H."/>
            <person name="Tritt A."/>
            <person name="Yoshinaga Y."/>
            <person name="Zwiers L.-H."/>
            <person name="Turgeon B."/>
            <person name="Goodwin S."/>
            <person name="Spatafora J."/>
            <person name="Crous P."/>
            <person name="Grigoriev I."/>
        </authorList>
    </citation>
    <scope>NUCLEOTIDE SEQUENCE</scope>
    <source>
        <strain evidence="3">CBS 130266</strain>
    </source>
</reference>
<dbReference type="SUPFAM" id="SSF51069">
    <property type="entry name" value="Carbonic anhydrase"/>
    <property type="match status" value="1"/>
</dbReference>
<evidence type="ECO:0000313" key="4">
    <source>
        <dbReference type="Proteomes" id="UP000800235"/>
    </source>
</evidence>
<dbReference type="Pfam" id="PF00194">
    <property type="entry name" value="Carb_anhydrase"/>
    <property type="match status" value="1"/>
</dbReference>
<feature type="chain" id="PRO_5040471892" evidence="1">
    <location>
        <begin position="19"/>
        <end position="271"/>
    </location>
</feature>
<dbReference type="GO" id="GO:0004089">
    <property type="term" value="F:carbonate dehydratase activity"/>
    <property type="evidence" value="ECO:0007669"/>
    <property type="project" value="InterPro"/>
</dbReference>
<keyword evidence="4" id="KW-1185">Reference proteome</keyword>
<dbReference type="AlphaFoldDB" id="A0A9P4NFV5"/>
<evidence type="ECO:0000313" key="3">
    <source>
        <dbReference type="EMBL" id="KAF2418997.1"/>
    </source>
</evidence>
<dbReference type="CDD" id="cd03124">
    <property type="entry name" value="alpha_CA_prokaryotic_like"/>
    <property type="match status" value="1"/>
</dbReference>
<feature type="domain" description="Alpha-carbonic anhydrase" evidence="2">
    <location>
        <begin position="38"/>
        <end position="271"/>
    </location>
</feature>
<dbReference type="PROSITE" id="PS51144">
    <property type="entry name" value="ALPHA_CA_2"/>
    <property type="match status" value="1"/>
</dbReference>
<dbReference type="OrthoDB" id="429145at2759"/>
<dbReference type="InterPro" id="IPR036398">
    <property type="entry name" value="CA_dom_sf"/>
</dbReference>
<dbReference type="EMBL" id="MU007121">
    <property type="protein sequence ID" value="KAF2418997.1"/>
    <property type="molecule type" value="Genomic_DNA"/>
</dbReference>
<gene>
    <name evidence="3" type="ORF">EJ08DRAFT_599054</name>
</gene>
<dbReference type="InterPro" id="IPR023561">
    <property type="entry name" value="Carbonic_anhydrase_a-class"/>
</dbReference>
<keyword evidence="1" id="KW-0732">Signal</keyword>
<dbReference type="Gene3D" id="3.10.200.10">
    <property type="entry name" value="Alpha carbonic anhydrase"/>
    <property type="match status" value="1"/>
</dbReference>
<dbReference type="PANTHER" id="PTHR18952:SF274">
    <property type="entry name" value="ALPHA-CARBONIC ANHYDRASE DOMAIN-CONTAINING PROTEIN"/>
    <property type="match status" value="1"/>
</dbReference>
<dbReference type="Proteomes" id="UP000800235">
    <property type="component" value="Unassembled WGS sequence"/>
</dbReference>
<dbReference type="SMART" id="SM01057">
    <property type="entry name" value="Carb_anhydrase"/>
    <property type="match status" value="1"/>
</dbReference>
<accession>A0A9P4NFV5</accession>
<dbReference type="GO" id="GO:0008270">
    <property type="term" value="F:zinc ion binding"/>
    <property type="evidence" value="ECO:0007669"/>
    <property type="project" value="InterPro"/>
</dbReference>
<sequence length="271" mass="30460">MFFQSIILFSSSLFTTWACPEHSYDESGSALQKRAEGQDWAYEASYNWGMINENYTLCQTGTMQSPIPLLFTQGLSLGHKPTFSNAAQVAGTFLNWGYGPGFTVAKNLSSTTTVTFEDGKDGVNETAYLKGWHIHSPADHSVQADRSKAELHFVYGDASGADRAVFAFRVDPGNTRSAFFDQLPAMISFREKKRQIPISMDLELALEEVNHFSEFWTYRGSLTSPPCWEGIRWYVARNILFVSNEQMQSILAVSTYSARAEQEVWLHAINV</sequence>
<dbReference type="PANTHER" id="PTHR18952">
    <property type="entry name" value="CARBONIC ANHYDRASE"/>
    <property type="match status" value="1"/>
</dbReference>
<dbReference type="InterPro" id="IPR001148">
    <property type="entry name" value="CA_dom"/>
</dbReference>
<comment type="caution">
    <text evidence="3">The sequence shown here is derived from an EMBL/GenBank/DDBJ whole genome shotgun (WGS) entry which is preliminary data.</text>
</comment>
<evidence type="ECO:0000259" key="2">
    <source>
        <dbReference type="PROSITE" id="PS51144"/>
    </source>
</evidence>
<name>A0A9P4NFV5_9PEZI</name>
<evidence type="ECO:0000256" key="1">
    <source>
        <dbReference type="SAM" id="SignalP"/>
    </source>
</evidence>
<proteinExistence type="predicted"/>
<protein>
    <submittedName>
        <fullName evidence="3">Carbonic anhydrase</fullName>
    </submittedName>
</protein>